<dbReference type="RefSeq" id="WP_105339231.1">
    <property type="nucleotide sequence ID" value="NZ_PUHZ01000026.1"/>
</dbReference>
<accession>A0A2S8GAE7</accession>
<dbReference type="InterPro" id="IPR005149">
    <property type="entry name" value="Tscrpt_reg_PadR_N"/>
</dbReference>
<dbReference type="InterPro" id="IPR052509">
    <property type="entry name" value="Metal_resp_DNA-bind_regulator"/>
</dbReference>
<dbReference type="Proteomes" id="UP000237819">
    <property type="component" value="Unassembled WGS sequence"/>
</dbReference>
<dbReference type="Gene3D" id="1.10.10.10">
    <property type="entry name" value="Winged helix-like DNA-binding domain superfamily/Winged helix DNA-binding domain"/>
    <property type="match status" value="1"/>
</dbReference>
<gene>
    <name evidence="2" type="ORF">C5Y93_30285</name>
</gene>
<dbReference type="InterPro" id="IPR036390">
    <property type="entry name" value="WH_DNA-bd_sf"/>
</dbReference>
<dbReference type="AlphaFoldDB" id="A0A2S8GAE7"/>
<comment type="caution">
    <text evidence="2">The sequence shown here is derived from an EMBL/GenBank/DDBJ whole genome shotgun (WGS) entry which is preliminary data.</text>
</comment>
<proteinExistence type="predicted"/>
<dbReference type="SUPFAM" id="SSF46785">
    <property type="entry name" value="Winged helix' DNA-binding domain"/>
    <property type="match status" value="1"/>
</dbReference>
<dbReference type="EMBL" id="PUHZ01000026">
    <property type="protein sequence ID" value="PQO41407.1"/>
    <property type="molecule type" value="Genomic_DNA"/>
</dbReference>
<evidence type="ECO:0000259" key="1">
    <source>
        <dbReference type="Pfam" id="PF03551"/>
    </source>
</evidence>
<feature type="domain" description="Transcription regulator PadR N-terminal" evidence="1">
    <location>
        <begin position="19"/>
        <end position="92"/>
    </location>
</feature>
<dbReference type="PANTHER" id="PTHR33169:SF14">
    <property type="entry name" value="TRANSCRIPTIONAL REGULATOR RV3488"/>
    <property type="match status" value="1"/>
</dbReference>
<dbReference type="Pfam" id="PF03551">
    <property type="entry name" value="PadR"/>
    <property type="match status" value="1"/>
</dbReference>
<evidence type="ECO:0000313" key="2">
    <source>
        <dbReference type="EMBL" id="PQO41407.1"/>
    </source>
</evidence>
<name>A0A2S8GAE7_9BACT</name>
<protein>
    <submittedName>
        <fullName evidence="2">PadR family transcriptional regulator</fullName>
    </submittedName>
</protein>
<sequence length="115" mass="13420">MAETSFSSDLMRSCADLVILTLLKNRPMHGYDIFVSMENIGDGQFRFKQGTLYPLLYRLERSGWIAAKWHVPPEGKKRKMYSITKDGKRVLSERLQQWRRFTDSVNAILKECSDD</sequence>
<dbReference type="PANTHER" id="PTHR33169">
    <property type="entry name" value="PADR-FAMILY TRANSCRIPTIONAL REGULATOR"/>
    <property type="match status" value="1"/>
</dbReference>
<dbReference type="OrthoDB" id="9808017at2"/>
<organism evidence="2 3">
    <name type="scientific">Blastopirellula marina</name>
    <dbReference type="NCBI Taxonomy" id="124"/>
    <lineage>
        <taxon>Bacteria</taxon>
        <taxon>Pseudomonadati</taxon>
        <taxon>Planctomycetota</taxon>
        <taxon>Planctomycetia</taxon>
        <taxon>Pirellulales</taxon>
        <taxon>Pirellulaceae</taxon>
        <taxon>Blastopirellula</taxon>
    </lineage>
</organism>
<reference evidence="2 3" key="1">
    <citation type="submission" date="2018-02" db="EMBL/GenBank/DDBJ databases">
        <title>Comparative genomes isolates from brazilian mangrove.</title>
        <authorList>
            <person name="Araujo J.E."/>
            <person name="Taketani R.G."/>
            <person name="Silva M.C.P."/>
            <person name="Loureco M.V."/>
            <person name="Andreote F.D."/>
        </authorList>
    </citation>
    <scope>NUCLEOTIDE SEQUENCE [LARGE SCALE GENOMIC DNA]</scope>
    <source>
        <strain evidence="2 3">Nap-Phe MGV</strain>
    </source>
</reference>
<evidence type="ECO:0000313" key="3">
    <source>
        <dbReference type="Proteomes" id="UP000237819"/>
    </source>
</evidence>
<dbReference type="InterPro" id="IPR036388">
    <property type="entry name" value="WH-like_DNA-bd_sf"/>
</dbReference>